<keyword evidence="3" id="KW-1185">Reference proteome</keyword>
<gene>
    <name evidence="2" type="ORF">SAMN05421847_2114</name>
</gene>
<name>A0A1H5ZNP6_9FLAO</name>
<dbReference type="Pfam" id="PF04832">
    <property type="entry name" value="SOUL"/>
    <property type="match status" value="1"/>
</dbReference>
<proteinExistence type="predicted"/>
<dbReference type="PANTHER" id="PTHR11220">
    <property type="entry name" value="HEME-BINDING PROTEIN-RELATED"/>
    <property type="match status" value="1"/>
</dbReference>
<evidence type="ECO:0000313" key="3">
    <source>
        <dbReference type="Proteomes" id="UP000236738"/>
    </source>
</evidence>
<dbReference type="PANTHER" id="PTHR11220:SF58">
    <property type="entry name" value="SOUL HEME-BINDING FAMILY PROTEIN"/>
    <property type="match status" value="1"/>
</dbReference>
<evidence type="ECO:0000313" key="2">
    <source>
        <dbReference type="EMBL" id="SEG37831.1"/>
    </source>
</evidence>
<dbReference type="SUPFAM" id="SSF55136">
    <property type="entry name" value="Probable bacterial effector-binding domain"/>
    <property type="match status" value="1"/>
</dbReference>
<organism evidence="2 3">
    <name type="scientific">Halpernia humi</name>
    <dbReference type="NCBI Taxonomy" id="493375"/>
    <lineage>
        <taxon>Bacteria</taxon>
        <taxon>Pseudomonadati</taxon>
        <taxon>Bacteroidota</taxon>
        <taxon>Flavobacteriia</taxon>
        <taxon>Flavobacteriales</taxon>
        <taxon>Weeksellaceae</taxon>
        <taxon>Chryseobacterium group</taxon>
        <taxon>Halpernia</taxon>
    </lineage>
</organism>
<keyword evidence="1" id="KW-1133">Transmembrane helix</keyword>
<dbReference type="InterPro" id="IPR006917">
    <property type="entry name" value="SOUL_heme-bd"/>
</dbReference>
<dbReference type="Proteomes" id="UP000236738">
    <property type="component" value="Unassembled WGS sequence"/>
</dbReference>
<feature type="transmembrane region" description="Helical" evidence="1">
    <location>
        <begin position="6"/>
        <end position="24"/>
    </location>
</feature>
<dbReference type="Gene3D" id="3.20.80.10">
    <property type="entry name" value="Regulatory factor, effector binding domain"/>
    <property type="match status" value="1"/>
</dbReference>
<evidence type="ECO:0000256" key="1">
    <source>
        <dbReference type="SAM" id="Phobius"/>
    </source>
</evidence>
<reference evidence="3" key="1">
    <citation type="submission" date="2016-10" db="EMBL/GenBank/DDBJ databases">
        <authorList>
            <person name="Varghese N."/>
            <person name="Submissions S."/>
        </authorList>
    </citation>
    <scope>NUCLEOTIDE SEQUENCE [LARGE SCALE GENOMIC DNA]</scope>
    <source>
        <strain evidence="3">DSM 21580</strain>
    </source>
</reference>
<dbReference type="AlphaFoldDB" id="A0A1H5ZNP6"/>
<sequence length="196" mass="22688">MKIAFISISLIIVIILIFQIYFIMAKTETQNYKVIKKEKDFEIRHYPPAMMATIVMDAKSYKELSSPGFRKLASFIFGGNQSEKKIAMTTPVHMDINNSQSSMSFVMPSEYSKDNLPKPNNKDIKIESSPEEFVAAIQFSGYANDAQIKKYSTKLENALKQNNIEYYGNFRFLAYNAPYQFLNRKNEIIVSVRWEQ</sequence>
<keyword evidence="1" id="KW-0472">Membrane</keyword>
<protein>
    <submittedName>
        <fullName evidence="2">SOUL heme-binding protein</fullName>
    </submittedName>
</protein>
<keyword evidence="1" id="KW-0812">Transmembrane</keyword>
<accession>A0A1H5ZNP6</accession>
<dbReference type="InterPro" id="IPR011256">
    <property type="entry name" value="Reg_factor_effector_dom_sf"/>
</dbReference>
<dbReference type="EMBL" id="FNUS01000005">
    <property type="protein sequence ID" value="SEG37831.1"/>
    <property type="molecule type" value="Genomic_DNA"/>
</dbReference>